<comment type="similarity">
    <text evidence="2">Belongs to the SusD family.</text>
</comment>
<protein>
    <submittedName>
        <fullName evidence="8">RagB/SusD family nutrient uptake outer membrane protein</fullName>
    </submittedName>
</protein>
<dbReference type="KEGG" id="spib:G8759_21805"/>
<evidence type="ECO:0000313" key="9">
    <source>
        <dbReference type="Proteomes" id="UP000501802"/>
    </source>
</evidence>
<keyword evidence="9" id="KW-1185">Reference proteome</keyword>
<evidence type="ECO:0000256" key="2">
    <source>
        <dbReference type="ARBA" id="ARBA00006275"/>
    </source>
</evidence>
<comment type="subcellular location">
    <subcellularLocation>
        <location evidence="1">Cell outer membrane</location>
    </subcellularLocation>
</comment>
<dbReference type="Pfam" id="PF14322">
    <property type="entry name" value="SusD-like_3"/>
    <property type="match status" value="1"/>
</dbReference>
<evidence type="ECO:0000256" key="3">
    <source>
        <dbReference type="ARBA" id="ARBA00022729"/>
    </source>
</evidence>
<evidence type="ECO:0000256" key="1">
    <source>
        <dbReference type="ARBA" id="ARBA00004442"/>
    </source>
</evidence>
<evidence type="ECO:0000259" key="7">
    <source>
        <dbReference type="Pfam" id="PF14322"/>
    </source>
</evidence>
<evidence type="ECO:0000256" key="4">
    <source>
        <dbReference type="ARBA" id="ARBA00023136"/>
    </source>
</evidence>
<evidence type="ECO:0000313" key="8">
    <source>
        <dbReference type="EMBL" id="QIP15068.1"/>
    </source>
</evidence>
<evidence type="ECO:0000256" key="5">
    <source>
        <dbReference type="ARBA" id="ARBA00023237"/>
    </source>
</evidence>
<keyword evidence="4" id="KW-0472">Membrane</keyword>
<accession>A0A6G9ARR1</accession>
<reference evidence="8 9" key="1">
    <citation type="submission" date="2020-03" db="EMBL/GenBank/DDBJ databases">
        <authorList>
            <person name="Kim M.K."/>
        </authorList>
    </citation>
    <scope>NUCLEOTIDE SEQUENCE [LARGE SCALE GENOMIC DNA]</scope>
    <source>
        <strain evidence="8 9">BT328</strain>
    </source>
</reference>
<dbReference type="PROSITE" id="PS51257">
    <property type="entry name" value="PROKAR_LIPOPROTEIN"/>
    <property type="match status" value="1"/>
</dbReference>
<sequence>MKLQSAKRFLSLINIILLTGCEHILIENPSSNISSVNFYKNEADALSGLYGAYSQLYNIYNNSYIEYGELNADNLKGSYVNTGNIFDMFSISNESTASFWQNSFSGVNLANEVIYYTDRIKAPADKKAIIIAEARALRAIYYFNLVRAMGGVPIYKTPTLGFENINNPRSTQEEVYTLIVEDLKNAENVLPRSSIAGRINSNIATALLARIYLFRSDFKNAFASAKRIIDSGKYKLFNDYTDAFKPDKKNGIEHIFQIQYLSGEQNSGIPGAFGPRSPAGPYNGTFWAKTSVSGNYEPEQSFVNENPKSYRKSVTIANSYLDINGTGKVITMNEVYKGKFPYYISKFDDRASELQSGENFNVIRYADILLIAAESINEIDPQNADKYKWINQIRERARNGIKDDLPDLANLSQDEFRTAVLSERRFELAFEGERAWDLKRRGLFLKTMRAQGAIIEDYMLLFPIPNTQIILNPNLIQNPGW</sequence>
<organism evidence="8 9">
    <name type="scientific">Spirosoma aureum</name>
    <dbReference type="NCBI Taxonomy" id="2692134"/>
    <lineage>
        <taxon>Bacteria</taxon>
        <taxon>Pseudomonadati</taxon>
        <taxon>Bacteroidota</taxon>
        <taxon>Cytophagia</taxon>
        <taxon>Cytophagales</taxon>
        <taxon>Cytophagaceae</taxon>
        <taxon>Spirosoma</taxon>
    </lineage>
</organism>
<evidence type="ECO:0000259" key="6">
    <source>
        <dbReference type="Pfam" id="PF07980"/>
    </source>
</evidence>
<proteinExistence type="inferred from homology"/>
<dbReference type="Gene3D" id="1.25.40.390">
    <property type="match status" value="1"/>
</dbReference>
<dbReference type="SUPFAM" id="SSF48452">
    <property type="entry name" value="TPR-like"/>
    <property type="match status" value="1"/>
</dbReference>
<dbReference type="EMBL" id="CP050063">
    <property type="protein sequence ID" value="QIP15068.1"/>
    <property type="molecule type" value="Genomic_DNA"/>
</dbReference>
<keyword evidence="5" id="KW-0998">Cell outer membrane</keyword>
<gene>
    <name evidence="8" type="ORF">G8759_21805</name>
</gene>
<dbReference type="AlphaFoldDB" id="A0A6G9ARR1"/>
<feature type="domain" description="RagB/SusD" evidence="6">
    <location>
        <begin position="342"/>
        <end position="481"/>
    </location>
</feature>
<dbReference type="InterPro" id="IPR011990">
    <property type="entry name" value="TPR-like_helical_dom_sf"/>
</dbReference>
<feature type="domain" description="SusD-like N-terminal" evidence="7">
    <location>
        <begin position="77"/>
        <end position="213"/>
    </location>
</feature>
<dbReference type="GO" id="GO:0009279">
    <property type="term" value="C:cell outer membrane"/>
    <property type="evidence" value="ECO:0007669"/>
    <property type="project" value="UniProtKB-SubCell"/>
</dbReference>
<dbReference type="Proteomes" id="UP000501802">
    <property type="component" value="Chromosome"/>
</dbReference>
<keyword evidence="3" id="KW-0732">Signal</keyword>
<dbReference type="InterPro" id="IPR033985">
    <property type="entry name" value="SusD-like_N"/>
</dbReference>
<dbReference type="CDD" id="cd08977">
    <property type="entry name" value="SusD"/>
    <property type="match status" value="1"/>
</dbReference>
<name>A0A6G9ARR1_9BACT</name>
<dbReference type="InterPro" id="IPR012944">
    <property type="entry name" value="SusD_RagB_dom"/>
</dbReference>
<dbReference type="RefSeq" id="WP_167212389.1">
    <property type="nucleotide sequence ID" value="NZ_CP050063.1"/>
</dbReference>
<dbReference type="Pfam" id="PF07980">
    <property type="entry name" value="SusD_RagB"/>
    <property type="match status" value="1"/>
</dbReference>